<comment type="subcellular location">
    <subcellularLocation>
        <location evidence="1">Membrane</location>
        <topology evidence="1">Multi-pass membrane protein</topology>
    </subcellularLocation>
</comment>
<organism evidence="7 8">
    <name type="scientific">Oceanobacillus iheyensis (strain DSM 14371 / CIP 107618 / JCM 11309 / KCTC 3954 / HTE831)</name>
    <dbReference type="NCBI Taxonomy" id="221109"/>
    <lineage>
        <taxon>Bacteria</taxon>
        <taxon>Bacillati</taxon>
        <taxon>Bacillota</taxon>
        <taxon>Bacilli</taxon>
        <taxon>Bacillales</taxon>
        <taxon>Bacillaceae</taxon>
        <taxon>Oceanobacillus</taxon>
    </lineage>
</organism>
<evidence type="ECO:0000313" key="8">
    <source>
        <dbReference type="Proteomes" id="UP000000822"/>
    </source>
</evidence>
<name>Q8ETI7_OCEIH</name>
<feature type="transmembrane region" description="Helical" evidence="5">
    <location>
        <begin position="349"/>
        <end position="370"/>
    </location>
</feature>
<feature type="transmembrane region" description="Helical" evidence="5">
    <location>
        <begin position="261"/>
        <end position="285"/>
    </location>
</feature>
<dbReference type="AlphaFoldDB" id="Q8ETI7"/>
<dbReference type="Pfam" id="PF12698">
    <property type="entry name" value="ABC2_membrane_3"/>
    <property type="match status" value="1"/>
</dbReference>
<gene>
    <name evidence="7" type="ordered locus">OB0273</name>
</gene>
<protein>
    <submittedName>
        <fullName evidence="7">Hypothetical conserved protein</fullName>
    </submittedName>
</protein>
<feature type="transmembrane region" description="Helical" evidence="5">
    <location>
        <begin position="16"/>
        <end position="38"/>
    </location>
</feature>
<dbReference type="OrthoDB" id="2716697at2"/>
<evidence type="ECO:0000313" key="7">
    <source>
        <dbReference type="EMBL" id="BAC12229.1"/>
    </source>
</evidence>
<reference evidence="7 8" key="2">
    <citation type="journal article" date="2002" name="Nucleic Acids Res.">
        <title>Genome sequence of Oceanobacillus iheyensis isolated from the Iheya Ridge and its unexpected adaptive capabilities to extreme environments.</title>
        <authorList>
            <person name="Takami H."/>
            <person name="Takaki Y."/>
            <person name="Uchiyama I."/>
        </authorList>
    </citation>
    <scope>NUCLEOTIDE SEQUENCE [LARGE SCALE GENOMIC DNA]</scope>
    <source>
        <strain evidence="8">DSM 14371 / CIP 107618 / JCM 11309 / KCTC 3954 / HTE831</strain>
    </source>
</reference>
<sequence length="426" mass="49998">MNVFKFEFKKLFTRKLIWFFISLSIFAIVGIYSLNWILTTNVEKQGLTYYDQQINWWMQDIQYWATEKEKAMEAEDEALIEEATLMEDDARSRHQRYSDLKEAYKNGEWSNIYKGNLEGLEILAYPPPDQPSGSSFEEQPISNFTLRASYEEIKYLLEHNIDSFGSKSPDSMFLPTIYDDFSGNTLEKWEESTKRYSKQGIYFFYQLIQSFYIPIVILVGCFIFGNTLSLETTKKRPNLQFYKTLPINQSKLFLVKYLTGYLGVFLFLLLMIAIPILVGTIIGGFGDLDYPVLVYDGYTTEYMEVNAVEDTFHFITLQEYLIRTFLFTVFMSLFIYSIYYFISQFIKEPIFNVILVGLIVFGVTLIQHPYNPLSYLDMDKVLTNEVQLQLLNTDYTYITGLIVNIVLSIIFIWTNFITFKVKKDKT</sequence>
<feature type="transmembrane region" description="Helical" evidence="5">
    <location>
        <begin position="320"/>
        <end position="342"/>
    </location>
</feature>
<dbReference type="Proteomes" id="UP000000822">
    <property type="component" value="Chromosome"/>
</dbReference>
<dbReference type="InterPro" id="IPR013525">
    <property type="entry name" value="ABC2_TM"/>
</dbReference>
<feature type="transmembrane region" description="Helical" evidence="5">
    <location>
        <begin position="395"/>
        <end position="417"/>
    </location>
</feature>
<accession>Q8ETI7</accession>
<dbReference type="eggNOG" id="COG1277">
    <property type="taxonomic scope" value="Bacteria"/>
</dbReference>
<dbReference type="KEGG" id="oih:OB0273"/>
<keyword evidence="3 5" id="KW-1133">Transmembrane helix</keyword>
<evidence type="ECO:0000256" key="1">
    <source>
        <dbReference type="ARBA" id="ARBA00004141"/>
    </source>
</evidence>
<evidence type="ECO:0000256" key="2">
    <source>
        <dbReference type="ARBA" id="ARBA00022692"/>
    </source>
</evidence>
<evidence type="ECO:0000256" key="5">
    <source>
        <dbReference type="SAM" id="Phobius"/>
    </source>
</evidence>
<keyword evidence="2 5" id="KW-0812">Transmembrane</keyword>
<keyword evidence="4 5" id="KW-0472">Membrane</keyword>
<dbReference type="RefSeq" id="WP_011064675.1">
    <property type="nucleotide sequence ID" value="NC_004193.1"/>
</dbReference>
<dbReference type="HOGENOM" id="CLU_643785_0_0_9"/>
<feature type="domain" description="ABC-2 type transporter transmembrane" evidence="6">
    <location>
        <begin position="15"/>
        <end position="413"/>
    </location>
</feature>
<proteinExistence type="predicted"/>
<feature type="transmembrane region" description="Helical" evidence="5">
    <location>
        <begin position="202"/>
        <end position="225"/>
    </location>
</feature>
<evidence type="ECO:0000259" key="6">
    <source>
        <dbReference type="Pfam" id="PF12698"/>
    </source>
</evidence>
<dbReference type="STRING" id="221109.gene:10732476"/>
<reference evidence="7 8" key="1">
    <citation type="journal article" date="2001" name="FEMS Microbiol. Lett.">
        <title>Oceanobacillus iheyensis gen. nov., sp. nov., a deep-sea extremely halotolerant and alkaliphilic species isolated from a depth of 1050 m on the Iheya Ridge.</title>
        <authorList>
            <person name="Lu J."/>
            <person name="Nogi Y."/>
            <person name="Takami H."/>
        </authorList>
    </citation>
    <scope>NUCLEOTIDE SEQUENCE [LARGE SCALE GENOMIC DNA]</scope>
    <source>
        <strain evidence="8">DSM 14371 / CIP 107618 / JCM 11309 / KCTC 3954 / HTE831</strain>
    </source>
</reference>
<evidence type="ECO:0000256" key="4">
    <source>
        <dbReference type="ARBA" id="ARBA00023136"/>
    </source>
</evidence>
<evidence type="ECO:0000256" key="3">
    <source>
        <dbReference type="ARBA" id="ARBA00022989"/>
    </source>
</evidence>
<dbReference type="EMBL" id="BA000028">
    <property type="protein sequence ID" value="BAC12229.1"/>
    <property type="molecule type" value="Genomic_DNA"/>
</dbReference>
<keyword evidence="8" id="KW-1185">Reference proteome</keyword>